<organism evidence="1">
    <name type="scientific">bioreactor metagenome</name>
    <dbReference type="NCBI Taxonomy" id="1076179"/>
    <lineage>
        <taxon>unclassified sequences</taxon>
        <taxon>metagenomes</taxon>
        <taxon>ecological metagenomes</taxon>
    </lineage>
</organism>
<reference evidence="1" key="1">
    <citation type="submission" date="2019-08" db="EMBL/GenBank/DDBJ databases">
        <authorList>
            <person name="Kucharzyk K."/>
            <person name="Murdoch R.W."/>
            <person name="Higgins S."/>
            <person name="Loffler F."/>
        </authorList>
    </citation>
    <scope>NUCLEOTIDE SEQUENCE</scope>
</reference>
<protein>
    <submittedName>
        <fullName evidence="1">Uncharacterized protein</fullName>
    </submittedName>
</protein>
<evidence type="ECO:0000313" key="1">
    <source>
        <dbReference type="EMBL" id="MPN02562.1"/>
    </source>
</evidence>
<accession>A0A645EMR3</accession>
<dbReference type="AlphaFoldDB" id="A0A645EMR3"/>
<name>A0A645EMR3_9ZZZZ</name>
<gene>
    <name evidence="1" type="ORF">SDC9_149778</name>
</gene>
<dbReference type="EMBL" id="VSSQ01048519">
    <property type="protein sequence ID" value="MPN02562.1"/>
    <property type="molecule type" value="Genomic_DNA"/>
</dbReference>
<sequence length="162" mass="18638">MLNNALTTLGIFLLAVMYPILLSRAASVNQLVFARQIPLFTAKIDHLLRPKPEFLFREREENVRILQADSIDQKLSGAFLRHPGEHVKQGEVVVIQESWFGFRYREWIAPCDGTFTEYNIYTGVMVFTPDQPNAPKYPYPADILTTYDRRQAAFQSGQRNNS</sequence>
<proteinExistence type="predicted"/>
<comment type="caution">
    <text evidence="1">The sequence shown here is derived from an EMBL/GenBank/DDBJ whole genome shotgun (WGS) entry which is preliminary data.</text>
</comment>